<feature type="transmembrane region" description="Helical" evidence="1">
    <location>
        <begin position="48"/>
        <end position="72"/>
    </location>
</feature>
<evidence type="ECO:0000313" key="4">
    <source>
        <dbReference type="Proteomes" id="UP000529652"/>
    </source>
</evidence>
<name>A0AB34Z383_BORAF</name>
<dbReference type="EMBL" id="JACHGM010000004">
    <property type="protein sequence ID" value="MBB5141524.1"/>
    <property type="molecule type" value="Genomic_DNA"/>
</dbReference>
<dbReference type="AlphaFoldDB" id="A0AB34Z383"/>
<keyword evidence="1" id="KW-1133">Transmembrane helix</keyword>
<gene>
    <name evidence="2" type="ORF">HNP63_000942</name>
    <name evidence="3" type="ORF">HNP63_000945</name>
</gene>
<evidence type="ECO:0000313" key="2">
    <source>
        <dbReference type="EMBL" id="MBB5141521.1"/>
    </source>
</evidence>
<sequence length="80" mass="9562">MTAIIVYSCLTMCIVYFHMQLKTFFTKLIKFCKKCFDIFFLSTEMLKLIFYLLIINNKFYIFIIILIALIILTNKSLNIN</sequence>
<reference evidence="2 4" key="1">
    <citation type="submission" date="2020-08" db="EMBL/GenBank/DDBJ databases">
        <title>Genomic Encyclopedia of Type Strains, Phase IV (KMG-IV): sequencing the most valuable type-strain genomes for metagenomic binning, comparative biology and taxonomic classification.</title>
        <authorList>
            <person name="Goeker M."/>
        </authorList>
    </citation>
    <scope>NUCLEOTIDE SEQUENCE [LARGE SCALE GENOMIC DNA]</scope>
    <source>
        <strain evidence="2 4">DSM 10508</strain>
    </source>
</reference>
<evidence type="ECO:0000256" key="1">
    <source>
        <dbReference type="SAM" id="Phobius"/>
    </source>
</evidence>
<protein>
    <submittedName>
        <fullName evidence="2">Uncharacterized protein</fullName>
    </submittedName>
</protein>
<accession>A0AB34Z383</accession>
<comment type="caution">
    <text evidence="2">The sequence shown here is derived from an EMBL/GenBank/DDBJ whole genome shotgun (WGS) entry which is preliminary data.</text>
</comment>
<evidence type="ECO:0000313" key="3">
    <source>
        <dbReference type="EMBL" id="MBB5141524.1"/>
    </source>
</evidence>
<dbReference type="EMBL" id="JACHGM010000004">
    <property type="protein sequence ID" value="MBB5141521.1"/>
    <property type="molecule type" value="Genomic_DNA"/>
</dbReference>
<keyword evidence="1" id="KW-0812">Transmembrane</keyword>
<organism evidence="2 4">
    <name type="scientific">Borreliella afzelii</name>
    <name type="common">Borrelia afzelii</name>
    <dbReference type="NCBI Taxonomy" id="29518"/>
    <lineage>
        <taxon>Bacteria</taxon>
        <taxon>Pseudomonadati</taxon>
        <taxon>Spirochaetota</taxon>
        <taxon>Spirochaetia</taxon>
        <taxon>Spirochaetales</taxon>
        <taxon>Borreliaceae</taxon>
        <taxon>Borreliella</taxon>
    </lineage>
</organism>
<keyword evidence="1" id="KW-0472">Membrane</keyword>
<proteinExistence type="predicted"/>
<dbReference type="Proteomes" id="UP000529652">
    <property type="component" value="Unassembled WGS sequence"/>
</dbReference>